<dbReference type="Proteomes" id="UP001204439">
    <property type="component" value="Unassembled WGS sequence"/>
</dbReference>
<accession>A0ABU4JLW7</accession>
<keyword evidence="2" id="KW-1185">Reference proteome</keyword>
<dbReference type="Pfam" id="PF04170">
    <property type="entry name" value="NlpE"/>
    <property type="match status" value="1"/>
</dbReference>
<comment type="caution">
    <text evidence="1">The sequence shown here is derived from an EMBL/GenBank/DDBJ whole genome shotgun (WGS) entry which is preliminary data.</text>
</comment>
<organism evidence="1 2">
    <name type="scientific">Epilithonimonas ginsengisoli</name>
    <dbReference type="NCBI Taxonomy" id="1245592"/>
    <lineage>
        <taxon>Bacteria</taxon>
        <taxon>Pseudomonadati</taxon>
        <taxon>Bacteroidota</taxon>
        <taxon>Flavobacteriia</taxon>
        <taxon>Flavobacteriales</taxon>
        <taxon>Weeksellaceae</taxon>
        <taxon>Chryseobacterium group</taxon>
        <taxon>Epilithonimonas</taxon>
    </lineage>
</organism>
<dbReference type="RefSeq" id="WP_063970732.1">
    <property type="nucleotide sequence ID" value="NZ_JAMXLT020000039.1"/>
</dbReference>
<evidence type="ECO:0000313" key="1">
    <source>
        <dbReference type="EMBL" id="MDW8550688.1"/>
    </source>
</evidence>
<evidence type="ECO:0000313" key="2">
    <source>
        <dbReference type="Proteomes" id="UP001204439"/>
    </source>
</evidence>
<name>A0ABU4JLW7_9FLAO</name>
<proteinExistence type="predicted"/>
<dbReference type="Gene3D" id="2.40.128.640">
    <property type="match status" value="1"/>
</dbReference>
<protein>
    <submittedName>
        <fullName evidence="1">Copper resistance protein NlpE</fullName>
    </submittedName>
</protein>
<dbReference type="EMBL" id="JAMXLT020000039">
    <property type="protein sequence ID" value="MDW8550688.1"/>
    <property type="molecule type" value="Genomic_DNA"/>
</dbReference>
<dbReference type="InterPro" id="IPR007298">
    <property type="entry name" value="Cu-R_lipoprotein_NlpE"/>
</dbReference>
<gene>
    <name evidence="1" type="ORF">NG800_017305</name>
</gene>
<dbReference type="PROSITE" id="PS51257">
    <property type="entry name" value="PROKAR_LIPOPROTEIN"/>
    <property type="match status" value="1"/>
</dbReference>
<sequence length="259" mass="28675">MNTFKFLTIAALTTIFVSCSDSKSTVETANKEQTKTEAQQNNDFSSGIYTATLPCADCMGIETYITFQNDNKAVKSTSYLDSDGTSENEYGTWTKIDDIIEVSIPNSPKEYYLVKPDKTLVRLDADKKEVSGELAKNYIFKEVKAYTPAQLNGTYNTNASGKGYNQILELKSENDSIYSVKISFTGAVKGCTFEGKGKLVNNQIDVDLKTINKDLKGTMTILFKDKTAEVFTSKFDDRFALNYFCGGGASLAGDYHKKK</sequence>
<reference evidence="1 2" key="1">
    <citation type="submission" date="2023-11" db="EMBL/GenBank/DDBJ databases">
        <title>First isolation, identification, and characterization of non-pathogenic Epilithonimonas ginsengisoli isolated from diseased farmed rainbow trout (Oncorhynchus mykiss) in Chile.</title>
        <authorList>
            <person name="Miranda C.D."/>
            <person name="Irgang R."/>
            <person name="Concha C."/>
            <person name="Rojas R."/>
            <person name="Avendano R."/>
        </authorList>
    </citation>
    <scope>NUCLEOTIDE SEQUENCE [LARGE SCALE GENOMIC DNA]</scope>
    <source>
        <strain evidence="1 2">FP99</strain>
    </source>
</reference>